<name>A0ABP7BBK8_9MICO</name>
<gene>
    <name evidence="3" type="ORF">GCM10022202_12390</name>
</gene>
<comment type="caution">
    <text evidence="3">The sequence shown here is derived from an EMBL/GenBank/DDBJ whole genome shotgun (WGS) entry which is preliminary data.</text>
</comment>
<dbReference type="Gene3D" id="3.40.1610.10">
    <property type="entry name" value="CV3147-like domain"/>
    <property type="match status" value="1"/>
</dbReference>
<feature type="domain" description="S-Me-THD-like C-terminal" evidence="2">
    <location>
        <begin position="163"/>
        <end position="337"/>
    </location>
</feature>
<sequence>MARRVERADVAALARGCALLGSGGGGVTTHLELIARSASWPVDLVCVDDLDPATPCIAAAFAGSTMVLTERLPGIEPFAPLVAAVERWLGREVPALCSFEIGGLNGLTGPVAAGGRVLVDADCMGRALPRIDQVSLVVDGVPGLVFAVTTGAGVTLIESARPTDVESLVRAALQQAGGTGAVVVGGFTVGDLRQHAMPGMLSRALDLGRAFLGARELPVPEFAEALGGRLLAVGRIRDALTGPVDPQVQSFEISGADGAVHRLVTRTETLALVTDGALVSSSPDVLAVVDARTRAILEVPQLKLGQHVAVVELPVSGWWRASRERMRRVVPSFYGIEALDPAW</sequence>
<proteinExistence type="predicted"/>
<evidence type="ECO:0000313" key="3">
    <source>
        <dbReference type="EMBL" id="GAA3653935.1"/>
    </source>
</evidence>
<feature type="domain" description="S-Me-THD N-terminal" evidence="1">
    <location>
        <begin position="9"/>
        <end position="157"/>
    </location>
</feature>
<dbReference type="EMBL" id="BAAAYV010000005">
    <property type="protein sequence ID" value="GAA3653935.1"/>
    <property type="molecule type" value="Genomic_DNA"/>
</dbReference>
<dbReference type="SUPFAM" id="SSF160991">
    <property type="entry name" value="CV3147-like"/>
    <property type="match status" value="1"/>
</dbReference>
<dbReference type="InterPro" id="IPR048350">
    <property type="entry name" value="S-Me-THD-like_C"/>
</dbReference>
<protein>
    <submittedName>
        <fullName evidence="3">DUF917 domain-containing protein</fullName>
    </submittedName>
</protein>
<evidence type="ECO:0000313" key="4">
    <source>
        <dbReference type="Proteomes" id="UP001410795"/>
    </source>
</evidence>
<organism evidence="3 4">
    <name type="scientific">Microbacterium marinilacus</name>
    <dbReference type="NCBI Taxonomy" id="415209"/>
    <lineage>
        <taxon>Bacteria</taxon>
        <taxon>Bacillati</taxon>
        <taxon>Actinomycetota</taxon>
        <taxon>Actinomycetes</taxon>
        <taxon>Micrococcales</taxon>
        <taxon>Microbacteriaceae</taxon>
        <taxon>Microbacterium</taxon>
    </lineage>
</organism>
<evidence type="ECO:0000259" key="2">
    <source>
        <dbReference type="Pfam" id="PF20906"/>
    </source>
</evidence>
<keyword evidence="4" id="KW-1185">Reference proteome</keyword>
<dbReference type="Proteomes" id="UP001410795">
    <property type="component" value="Unassembled WGS sequence"/>
</dbReference>
<reference evidence="4" key="1">
    <citation type="journal article" date="2019" name="Int. J. Syst. Evol. Microbiol.">
        <title>The Global Catalogue of Microorganisms (GCM) 10K type strain sequencing project: providing services to taxonomists for standard genome sequencing and annotation.</title>
        <authorList>
            <consortium name="The Broad Institute Genomics Platform"/>
            <consortium name="The Broad Institute Genome Sequencing Center for Infectious Disease"/>
            <person name="Wu L."/>
            <person name="Ma J."/>
        </authorList>
    </citation>
    <scope>NUCLEOTIDE SEQUENCE [LARGE SCALE GENOMIC DNA]</scope>
    <source>
        <strain evidence="4">JCM 16546</strain>
    </source>
</reference>
<dbReference type="Pfam" id="PF20906">
    <property type="entry name" value="S-Me-THD_C"/>
    <property type="match status" value="1"/>
</dbReference>
<accession>A0ABP7BBK8</accession>
<evidence type="ECO:0000259" key="1">
    <source>
        <dbReference type="Pfam" id="PF06032"/>
    </source>
</evidence>
<dbReference type="InterPro" id="IPR027479">
    <property type="entry name" value="S-Me-THD_N_sf"/>
</dbReference>
<dbReference type="Pfam" id="PF06032">
    <property type="entry name" value="S-Me-THD_N"/>
    <property type="match status" value="1"/>
</dbReference>
<dbReference type="InterPro" id="IPR010318">
    <property type="entry name" value="S-Me-THD_N"/>
</dbReference>
<dbReference type="RefSeq" id="WP_221855131.1">
    <property type="nucleotide sequence ID" value="NZ_BAAAYV010000005.1"/>
</dbReference>